<dbReference type="SUPFAM" id="SSF82185">
    <property type="entry name" value="Histone H3 K4-specific methyltransferase SET7/9 N-terminal domain"/>
    <property type="match status" value="2"/>
</dbReference>
<dbReference type="PANTHER" id="PTHR33706:SF1">
    <property type="entry name" value="TPR REPEAT PROTEIN"/>
    <property type="match status" value="1"/>
</dbReference>
<dbReference type="EMBL" id="FQYY01000004">
    <property type="protein sequence ID" value="SHI78638.1"/>
    <property type="molecule type" value="Genomic_DNA"/>
</dbReference>
<dbReference type="Gene3D" id="3.90.930.1">
    <property type="match status" value="1"/>
</dbReference>
<reference evidence="1 2" key="1">
    <citation type="submission" date="2016-11" db="EMBL/GenBank/DDBJ databases">
        <authorList>
            <person name="Jaros S."/>
            <person name="Januszkiewicz K."/>
            <person name="Wedrychowicz H."/>
        </authorList>
    </citation>
    <scope>NUCLEOTIDE SEQUENCE [LARGE SCALE GENOMIC DNA]</scope>
    <source>
        <strain evidence="1 2">DSM 21425</strain>
    </source>
</reference>
<accession>A0A1M6E045</accession>
<gene>
    <name evidence="1" type="ORF">SAMN04488096_104265</name>
</gene>
<dbReference type="OrthoDB" id="9785122at2"/>
<dbReference type="Pfam" id="PF07661">
    <property type="entry name" value="MORN_2"/>
    <property type="match status" value="2"/>
</dbReference>
<dbReference type="AlphaFoldDB" id="A0A1M6E045"/>
<dbReference type="RefSeq" id="WP_073149923.1">
    <property type="nucleotide sequence ID" value="NZ_FQYY01000004.1"/>
</dbReference>
<dbReference type="STRING" id="579105.SAMN04488096_104265"/>
<dbReference type="PANTHER" id="PTHR33706">
    <property type="entry name" value="MORN VARIANT REPEAT PROTEIN"/>
    <property type="match status" value="1"/>
</dbReference>
<keyword evidence="2" id="KW-1185">Reference proteome</keyword>
<evidence type="ECO:0000313" key="1">
    <source>
        <dbReference type="EMBL" id="SHI78638.1"/>
    </source>
</evidence>
<organism evidence="1 2">
    <name type="scientific">Mesonia phycicola</name>
    <dbReference type="NCBI Taxonomy" id="579105"/>
    <lineage>
        <taxon>Bacteria</taxon>
        <taxon>Pseudomonadati</taxon>
        <taxon>Bacteroidota</taxon>
        <taxon>Flavobacteriia</taxon>
        <taxon>Flavobacteriales</taxon>
        <taxon>Flavobacteriaceae</taxon>
        <taxon>Mesonia</taxon>
    </lineage>
</organism>
<proteinExistence type="predicted"/>
<sequence length="237" mass="27425">MFSFIRNGLLLFFILIPITLLAQNAEINQLDSNGKRHGKWAKTFEGTNQIRYEGEFNHGKETGTFKFYKKGNEDHPHATKTYTPNSNIVEAKFFTNKGKLLTQGQFVDKKREGEWIYYHKGKDVVMMKENYKNNKLNGLKSIYYENGKLAETQEYANGVMHGENLVYGANGNLLQYYNYNKGTLHGLTKIYNPKGVITQEGNYKDGLKDGIWKYYEDGEVTKTEKFPKEKPTVRKTK</sequence>
<protein>
    <submittedName>
        <fullName evidence="1">Antitoxin component YwqK of the YwqJK toxin-antitoxin module</fullName>
    </submittedName>
</protein>
<name>A0A1M6E045_9FLAO</name>
<evidence type="ECO:0000313" key="2">
    <source>
        <dbReference type="Proteomes" id="UP000184225"/>
    </source>
</evidence>
<dbReference type="Proteomes" id="UP000184225">
    <property type="component" value="Unassembled WGS sequence"/>
</dbReference>
<dbReference type="InterPro" id="IPR011652">
    <property type="entry name" value="MORN_2"/>
</dbReference>